<dbReference type="RefSeq" id="WP_039139909.1">
    <property type="nucleotide sequence ID" value="NZ_JSVC01000011.1"/>
</dbReference>
<dbReference type="CDD" id="cd05825">
    <property type="entry name" value="LbH_wcaF_like"/>
    <property type="match status" value="1"/>
</dbReference>
<dbReference type="OrthoDB" id="9814490at2"/>
<evidence type="ECO:0000313" key="4">
    <source>
        <dbReference type="Proteomes" id="UP000031408"/>
    </source>
</evidence>
<protein>
    <submittedName>
        <fullName evidence="3">Acyl transferase</fullName>
    </submittedName>
</protein>
<dbReference type="EMBL" id="JSVC01000011">
    <property type="protein sequence ID" value="KIC94657.1"/>
    <property type="molecule type" value="Genomic_DNA"/>
</dbReference>
<evidence type="ECO:0000256" key="1">
    <source>
        <dbReference type="ARBA" id="ARBA00007274"/>
    </source>
</evidence>
<dbReference type="PANTHER" id="PTHR23416">
    <property type="entry name" value="SIALIC ACID SYNTHASE-RELATED"/>
    <property type="match status" value="1"/>
</dbReference>
<dbReference type="Proteomes" id="UP000031408">
    <property type="component" value="Unassembled WGS sequence"/>
</dbReference>
<evidence type="ECO:0000313" key="3">
    <source>
        <dbReference type="EMBL" id="KIC94657.1"/>
    </source>
</evidence>
<reference evidence="3 4" key="1">
    <citation type="submission" date="2014-11" db="EMBL/GenBank/DDBJ databases">
        <title>Genome sequence of Flavihumibacter solisilvae 3-3.</title>
        <authorList>
            <person name="Zhou G."/>
            <person name="Li M."/>
            <person name="Wang G."/>
        </authorList>
    </citation>
    <scope>NUCLEOTIDE SEQUENCE [LARGE SCALE GENOMIC DNA]</scope>
    <source>
        <strain evidence="3 4">3-3</strain>
    </source>
</reference>
<keyword evidence="4" id="KW-1185">Reference proteome</keyword>
<proteinExistence type="inferred from homology"/>
<evidence type="ECO:0000256" key="2">
    <source>
        <dbReference type="ARBA" id="ARBA00022679"/>
    </source>
</evidence>
<gene>
    <name evidence="3" type="ORF">OI18_11270</name>
</gene>
<name>A0A0C1L3P6_9BACT</name>
<dbReference type="NCBIfam" id="NF007797">
    <property type="entry name" value="PRK10502.1"/>
    <property type="match status" value="1"/>
</dbReference>
<dbReference type="InterPro" id="IPR011004">
    <property type="entry name" value="Trimer_LpxA-like_sf"/>
</dbReference>
<dbReference type="GO" id="GO:0005829">
    <property type="term" value="C:cytosol"/>
    <property type="evidence" value="ECO:0007669"/>
    <property type="project" value="TreeGrafter"/>
</dbReference>
<dbReference type="PANTHER" id="PTHR23416:SF23">
    <property type="entry name" value="ACETYLTRANSFERASE C18B11.09C-RELATED"/>
    <property type="match status" value="1"/>
</dbReference>
<dbReference type="InterPro" id="IPR051159">
    <property type="entry name" value="Hexapeptide_acetyltransf"/>
</dbReference>
<comment type="similarity">
    <text evidence="1">Belongs to the transferase hexapeptide repeat family.</text>
</comment>
<accession>A0A0C1L3P6</accession>
<keyword evidence="2 3" id="KW-0808">Transferase</keyword>
<organism evidence="3 4">
    <name type="scientific">Flavihumibacter solisilvae</name>
    <dbReference type="NCBI Taxonomy" id="1349421"/>
    <lineage>
        <taxon>Bacteria</taxon>
        <taxon>Pseudomonadati</taxon>
        <taxon>Bacteroidota</taxon>
        <taxon>Chitinophagia</taxon>
        <taxon>Chitinophagales</taxon>
        <taxon>Chitinophagaceae</taxon>
        <taxon>Flavihumibacter</taxon>
    </lineage>
</organism>
<dbReference type="STRING" id="1349421.OI18_11270"/>
<dbReference type="SUPFAM" id="SSF51161">
    <property type="entry name" value="Trimeric LpxA-like enzymes"/>
    <property type="match status" value="1"/>
</dbReference>
<sequence>MKVDLKSYNNRWFVAELGGSPLKRGLWYLTNELVFSNGLFPFSRLKVLLLRLFGANVGQSVVIKPRVRIKYPWKLSIGDNSWVGEDVWIDNLTKVDIGSNVCLSQGAFLLTGNHDFSKTTFDLMVKNIVLEDGVWIGAQAIVCPGIVCRTHSVLTTRSVASRDLEPYKVHSGNPAIPVKERIIS</sequence>
<dbReference type="Gene3D" id="2.160.10.10">
    <property type="entry name" value="Hexapeptide repeat proteins"/>
    <property type="match status" value="1"/>
</dbReference>
<comment type="caution">
    <text evidence="3">The sequence shown here is derived from an EMBL/GenBank/DDBJ whole genome shotgun (WGS) entry which is preliminary data.</text>
</comment>
<dbReference type="GO" id="GO:0008374">
    <property type="term" value="F:O-acyltransferase activity"/>
    <property type="evidence" value="ECO:0007669"/>
    <property type="project" value="TreeGrafter"/>
</dbReference>
<dbReference type="AlphaFoldDB" id="A0A0C1L3P6"/>